<keyword evidence="1" id="KW-1133">Transmembrane helix</keyword>
<dbReference type="KEGG" id="copr:Cop2CBH44_23850"/>
<feature type="transmembrane region" description="Helical" evidence="1">
    <location>
        <begin position="6"/>
        <end position="27"/>
    </location>
</feature>
<keyword evidence="1" id="KW-0472">Membrane</keyword>
<dbReference type="EMBL" id="AP023322">
    <property type="protein sequence ID" value="BCI64032.1"/>
    <property type="molecule type" value="Genomic_DNA"/>
</dbReference>
<evidence type="ECO:0000313" key="3">
    <source>
        <dbReference type="Proteomes" id="UP000594042"/>
    </source>
</evidence>
<sequence>MDSRLMRVGNLLFLVALINLFSISNIYKKGNN</sequence>
<dbReference type="Proteomes" id="UP000594042">
    <property type="component" value="Chromosome"/>
</dbReference>
<reference evidence="3" key="1">
    <citation type="submission" date="2020-07" db="EMBL/GenBank/DDBJ databases">
        <title>Complete genome sequencing of Coprobacter sp. strain 2CBH44.</title>
        <authorList>
            <person name="Sakamoto M."/>
            <person name="Murakami T."/>
            <person name="Mori H."/>
        </authorList>
    </citation>
    <scope>NUCLEOTIDE SEQUENCE [LARGE SCALE GENOMIC DNA]</scope>
    <source>
        <strain evidence="3">2CBH44</strain>
    </source>
</reference>
<protein>
    <submittedName>
        <fullName evidence="2">Uncharacterized protein</fullName>
    </submittedName>
</protein>
<gene>
    <name evidence="2" type="ORF">Cop2CBH44_23850</name>
</gene>
<evidence type="ECO:0000313" key="2">
    <source>
        <dbReference type="EMBL" id="BCI64032.1"/>
    </source>
</evidence>
<keyword evidence="3" id="KW-1185">Reference proteome</keyword>
<evidence type="ECO:0000256" key="1">
    <source>
        <dbReference type="SAM" id="Phobius"/>
    </source>
</evidence>
<proteinExistence type="predicted"/>
<organism evidence="2 3">
    <name type="scientific">Coprobacter secundus subsp. similis</name>
    <dbReference type="NCBI Taxonomy" id="2751153"/>
    <lineage>
        <taxon>Bacteria</taxon>
        <taxon>Pseudomonadati</taxon>
        <taxon>Bacteroidota</taxon>
        <taxon>Bacteroidia</taxon>
        <taxon>Bacteroidales</taxon>
        <taxon>Barnesiellaceae</taxon>
        <taxon>Coprobacter</taxon>
    </lineage>
</organism>
<keyword evidence="1" id="KW-0812">Transmembrane</keyword>
<accession>A0A7G1HYW3</accession>
<name>A0A7G1HYW3_9BACT</name>
<dbReference type="AlphaFoldDB" id="A0A7G1HYW3"/>